<reference evidence="2 4" key="1">
    <citation type="submission" date="2018-03" db="EMBL/GenBank/DDBJ databases">
        <title>Genomic Encyclopedia of Archaeal and Bacterial Type Strains, Phase II (KMG-II): from individual species to whole genera.</title>
        <authorList>
            <person name="Goeker M."/>
        </authorList>
    </citation>
    <scope>NUCLEOTIDE SEQUENCE [LARGE SCALE GENOMIC DNA]</scope>
    <source>
        <strain evidence="2 4">DSM 21548</strain>
    </source>
</reference>
<evidence type="ECO:0000313" key="5">
    <source>
        <dbReference type="Proteomes" id="UP000268291"/>
    </source>
</evidence>
<dbReference type="InterPro" id="IPR038765">
    <property type="entry name" value="Papain-like_cys_pep_sf"/>
</dbReference>
<gene>
    <name evidence="2" type="ORF">CLV49_0733</name>
    <name evidence="3" type="ORF">ELQ93_16930</name>
</gene>
<dbReference type="InterPro" id="IPR002931">
    <property type="entry name" value="Transglutaminase-like"/>
</dbReference>
<accession>A0A2P8GT37</accession>
<dbReference type="PANTHER" id="PTHR33490:SF12">
    <property type="entry name" value="BLL5557 PROTEIN"/>
    <property type="match status" value="1"/>
</dbReference>
<dbReference type="PANTHER" id="PTHR33490">
    <property type="entry name" value="BLR5614 PROTEIN-RELATED"/>
    <property type="match status" value="1"/>
</dbReference>
<dbReference type="Proteomes" id="UP000268291">
    <property type="component" value="Unassembled WGS sequence"/>
</dbReference>
<feature type="domain" description="Transglutaminase-like" evidence="1">
    <location>
        <begin position="148"/>
        <end position="208"/>
    </location>
</feature>
<dbReference type="RefSeq" id="WP_106562312.1">
    <property type="nucleotide sequence ID" value="NZ_PYAU01000001.1"/>
</dbReference>
<dbReference type="EMBL" id="RZGY01000004">
    <property type="protein sequence ID" value="RUQ81971.1"/>
    <property type="molecule type" value="Genomic_DNA"/>
</dbReference>
<evidence type="ECO:0000313" key="3">
    <source>
        <dbReference type="EMBL" id="RUQ81971.1"/>
    </source>
</evidence>
<proteinExistence type="predicted"/>
<dbReference type="OrthoDB" id="5438043at2"/>
<comment type="caution">
    <text evidence="2">The sequence shown here is derived from an EMBL/GenBank/DDBJ whole genome shotgun (WGS) entry which is preliminary data.</text>
</comment>
<dbReference type="Proteomes" id="UP000241203">
    <property type="component" value="Unassembled WGS sequence"/>
</dbReference>
<dbReference type="AlphaFoldDB" id="A0A2P8GT37"/>
<protein>
    <submittedName>
        <fullName evidence="3">Transglutaminase family protein</fullName>
    </submittedName>
    <submittedName>
        <fullName evidence="2">Transglutaminase superfamily protein</fullName>
    </submittedName>
</protein>
<evidence type="ECO:0000259" key="1">
    <source>
        <dbReference type="SMART" id="SM00460"/>
    </source>
</evidence>
<dbReference type="Gene3D" id="2.60.40.2250">
    <property type="match status" value="1"/>
</dbReference>
<name>A0A2P8GT37_9MICO</name>
<sequence length="263" mass="28285">MQRRATAHLRITVQTPVRLALIVAAASGQQVSERLDVRLDGSPFEPRELATSHGTRLHVIDAEPSRLEIDYAVDVTGMAEPAPVDDVDLLTYVRPSRYCESDTLAPTARAEFAGLSGLDLLAGVSSWVGSELRYVPGSSGPTDGATQTLLARQGVCRDYAHLVIALLRALDVPARLAAVYAPGLDPMDFHAVAEAYVDGAWHVVDATTLAPRQSLVRIATGRDAADTAFLSTYHGFASLDEVTVTATVDELPRDDVRELAELR</sequence>
<evidence type="ECO:0000313" key="2">
    <source>
        <dbReference type="EMBL" id="PSL37127.1"/>
    </source>
</evidence>
<dbReference type="EMBL" id="PYAU01000001">
    <property type="protein sequence ID" value="PSL37127.1"/>
    <property type="molecule type" value="Genomic_DNA"/>
</dbReference>
<dbReference type="Gene3D" id="3.10.620.30">
    <property type="match status" value="1"/>
</dbReference>
<evidence type="ECO:0000313" key="4">
    <source>
        <dbReference type="Proteomes" id="UP000241203"/>
    </source>
</evidence>
<keyword evidence="5" id="KW-1185">Reference proteome</keyword>
<organism evidence="2 4">
    <name type="scientific">Labedella gwakjiensis</name>
    <dbReference type="NCBI Taxonomy" id="390269"/>
    <lineage>
        <taxon>Bacteria</taxon>
        <taxon>Bacillati</taxon>
        <taxon>Actinomycetota</taxon>
        <taxon>Actinomycetes</taxon>
        <taxon>Micrococcales</taxon>
        <taxon>Microbacteriaceae</taxon>
        <taxon>Labedella</taxon>
    </lineage>
</organism>
<dbReference type="Pfam" id="PF01841">
    <property type="entry name" value="Transglut_core"/>
    <property type="match status" value="1"/>
</dbReference>
<dbReference type="SUPFAM" id="SSF54001">
    <property type="entry name" value="Cysteine proteinases"/>
    <property type="match status" value="1"/>
</dbReference>
<reference evidence="3 5" key="2">
    <citation type="submission" date="2018-12" db="EMBL/GenBank/DDBJ databases">
        <authorList>
            <person name="hu s."/>
            <person name="Xu Y."/>
            <person name="Xu B."/>
            <person name="Li F."/>
        </authorList>
    </citation>
    <scope>NUCLEOTIDE SEQUENCE [LARGE SCALE GENOMIC DNA]</scope>
    <source>
        <strain evidence="3 5">KSW2-17</strain>
    </source>
</reference>
<dbReference type="SMART" id="SM00460">
    <property type="entry name" value="TGc"/>
    <property type="match status" value="1"/>
</dbReference>